<reference evidence="1 2" key="1">
    <citation type="submission" date="2024-06" db="EMBL/GenBank/DDBJ databases">
        <title>Genomic Encyclopedia of Type Strains, Phase IV (KMG-IV): sequencing the most valuable type-strain genomes for metagenomic binning, comparative biology and taxonomic classification.</title>
        <authorList>
            <person name="Goeker M."/>
        </authorList>
    </citation>
    <scope>NUCLEOTIDE SEQUENCE [LARGE SCALE GENOMIC DNA]</scope>
    <source>
        <strain evidence="1 2">DSM 105042</strain>
    </source>
</reference>
<dbReference type="EMBL" id="JBEPLJ010000001">
    <property type="protein sequence ID" value="MET3584077.1"/>
    <property type="molecule type" value="Genomic_DNA"/>
</dbReference>
<evidence type="ECO:0000313" key="1">
    <source>
        <dbReference type="EMBL" id="MET3584077.1"/>
    </source>
</evidence>
<accession>A0ABV2H184</accession>
<protein>
    <submittedName>
        <fullName evidence="1">Uncharacterized protein</fullName>
    </submittedName>
</protein>
<gene>
    <name evidence="1" type="ORF">ABID21_000169</name>
</gene>
<sequence>MRRIRLLVVGPPSFLSPAVRQAWTNAGIDLQGPVAAADLAKASLGAQVDGAIIDVGYDAVSLLGAVEIFDSLAIPALFAGPVADSHGGFTFSAAPANINAIVHQLLGSHQTTLQ</sequence>
<comment type="caution">
    <text evidence="1">The sequence shown here is derived from an EMBL/GenBank/DDBJ whole genome shotgun (WGS) entry which is preliminary data.</text>
</comment>
<organism evidence="1 2">
    <name type="scientific">Pseudorhizobium tarimense</name>
    <dbReference type="NCBI Taxonomy" id="1079109"/>
    <lineage>
        <taxon>Bacteria</taxon>
        <taxon>Pseudomonadati</taxon>
        <taxon>Pseudomonadota</taxon>
        <taxon>Alphaproteobacteria</taxon>
        <taxon>Hyphomicrobiales</taxon>
        <taxon>Rhizobiaceae</taxon>
        <taxon>Rhizobium/Agrobacterium group</taxon>
        <taxon>Pseudorhizobium</taxon>
    </lineage>
</organism>
<name>A0ABV2H184_9HYPH</name>
<dbReference type="RefSeq" id="WP_247242118.1">
    <property type="nucleotide sequence ID" value="NZ_JALJRA010000001.1"/>
</dbReference>
<keyword evidence="2" id="KW-1185">Reference proteome</keyword>
<proteinExistence type="predicted"/>
<evidence type="ECO:0000313" key="2">
    <source>
        <dbReference type="Proteomes" id="UP001549031"/>
    </source>
</evidence>
<dbReference type="Proteomes" id="UP001549031">
    <property type="component" value="Unassembled WGS sequence"/>
</dbReference>